<feature type="compositionally biased region" description="Basic and acidic residues" evidence="1">
    <location>
        <begin position="26"/>
        <end position="38"/>
    </location>
</feature>
<proteinExistence type="predicted"/>
<name>A0A3N4IJ38_ASCIM</name>
<evidence type="ECO:0000256" key="1">
    <source>
        <dbReference type="SAM" id="MobiDB-lite"/>
    </source>
</evidence>
<dbReference type="Proteomes" id="UP000275078">
    <property type="component" value="Unassembled WGS sequence"/>
</dbReference>
<protein>
    <submittedName>
        <fullName evidence="2">Uncharacterized protein</fullName>
    </submittedName>
</protein>
<dbReference type="AlphaFoldDB" id="A0A3N4IJ38"/>
<keyword evidence="3" id="KW-1185">Reference proteome</keyword>
<evidence type="ECO:0000313" key="2">
    <source>
        <dbReference type="EMBL" id="RPA84181.1"/>
    </source>
</evidence>
<accession>A0A3N4IJ38</accession>
<feature type="region of interest" description="Disordered" evidence="1">
    <location>
        <begin position="15"/>
        <end position="123"/>
    </location>
</feature>
<sequence>MPALSGREAARLKKKLAQFDDDDEETRAAHARAREMVERMNGIRAARPLTPADDVDEDQEKDRVPTGRTTRGMLLPRKRQRRAVPDGDDEDEEQLPPKYRRSSAADHESTEKIPAEKVSSSTVQQYEAMYESIRYDKPAMEKATQTARKGELFLIQNDSDGVVQAVFCGSAQKREREIKKEPIEFIGLPDIAAKSAAQNKSAKTVHLRNEKDIDLERNSGPRRLDASKLEAVKFEQRRLDSSRMEVLGLEPEGVGMRGKEAPVRRNILGFGGLAVRRYSRKRLK</sequence>
<feature type="compositionally biased region" description="Basic and acidic residues" evidence="1">
    <location>
        <begin position="103"/>
        <end position="115"/>
    </location>
</feature>
<dbReference type="EMBL" id="ML119660">
    <property type="protein sequence ID" value="RPA84181.1"/>
    <property type="molecule type" value="Genomic_DNA"/>
</dbReference>
<evidence type="ECO:0000313" key="3">
    <source>
        <dbReference type="Proteomes" id="UP000275078"/>
    </source>
</evidence>
<gene>
    <name evidence="2" type="ORF">BJ508DRAFT_42222</name>
</gene>
<reference evidence="2 3" key="1">
    <citation type="journal article" date="2018" name="Nat. Ecol. Evol.">
        <title>Pezizomycetes genomes reveal the molecular basis of ectomycorrhizal truffle lifestyle.</title>
        <authorList>
            <person name="Murat C."/>
            <person name="Payen T."/>
            <person name="Noel B."/>
            <person name="Kuo A."/>
            <person name="Morin E."/>
            <person name="Chen J."/>
            <person name="Kohler A."/>
            <person name="Krizsan K."/>
            <person name="Balestrini R."/>
            <person name="Da Silva C."/>
            <person name="Montanini B."/>
            <person name="Hainaut M."/>
            <person name="Levati E."/>
            <person name="Barry K.W."/>
            <person name="Belfiori B."/>
            <person name="Cichocki N."/>
            <person name="Clum A."/>
            <person name="Dockter R.B."/>
            <person name="Fauchery L."/>
            <person name="Guy J."/>
            <person name="Iotti M."/>
            <person name="Le Tacon F."/>
            <person name="Lindquist E.A."/>
            <person name="Lipzen A."/>
            <person name="Malagnac F."/>
            <person name="Mello A."/>
            <person name="Molinier V."/>
            <person name="Miyauchi S."/>
            <person name="Poulain J."/>
            <person name="Riccioni C."/>
            <person name="Rubini A."/>
            <person name="Sitrit Y."/>
            <person name="Splivallo R."/>
            <person name="Traeger S."/>
            <person name="Wang M."/>
            <person name="Zifcakova L."/>
            <person name="Wipf D."/>
            <person name="Zambonelli A."/>
            <person name="Paolocci F."/>
            <person name="Nowrousian M."/>
            <person name="Ottonello S."/>
            <person name="Baldrian P."/>
            <person name="Spatafora J.W."/>
            <person name="Henrissat B."/>
            <person name="Nagy L.G."/>
            <person name="Aury J.M."/>
            <person name="Wincker P."/>
            <person name="Grigoriev I.V."/>
            <person name="Bonfante P."/>
            <person name="Martin F.M."/>
        </authorList>
    </citation>
    <scope>NUCLEOTIDE SEQUENCE [LARGE SCALE GENOMIC DNA]</scope>
    <source>
        <strain evidence="2 3">RN42</strain>
    </source>
</reference>
<organism evidence="2 3">
    <name type="scientific">Ascobolus immersus RN42</name>
    <dbReference type="NCBI Taxonomy" id="1160509"/>
    <lineage>
        <taxon>Eukaryota</taxon>
        <taxon>Fungi</taxon>
        <taxon>Dikarya</taxon>
        <taxon>Ascomycota</taxon>
        <taxon>Pezizomycotina</taxon>
        <taxon>Pezizomycetes</taxon>
        <taxon>Pezizales</taxon>
        <taxon>Ascobolaceae</taxon>
        <taxon>Ascobolus</taxon>
    </lineage>
</organism>